<dbReference type="EMBL" id="CP092886">
    <property type="protein sequence ID" value="UYV83797.1"/>
    <property type="molecule type" value="Genomic_DNA"/>
</dbReference>
<organism evidence="8 9">
    <name type="scientific">Cordylochernes scorpioides</name>
    <dbReference type="NCBI Taxonomy" id="51811"/>
    <lineage>
        <taxon>Eukaryota</taxon>
        <taxon>Metazoa</taxon>
        <taxon>Ecdysozoa</taxon>
        <taxon>Arthropoda</taxon>
        <taxon>Chelicerata</taxon>
        <taxon>Arachnida</taxon>
        <taxon>Pseudoscorpiones</taxon>
        <taxon>Cheliferoidea</taxon>
        <taxon>Chernetidae</taxon>
        <taxon>Cordylochernes</taxon>
    </lineage>
</organism>
<feature type="compositionally biased region" description="Pro residues" evidence="6">
    <location>
        <begin position="122"/>
        <end position="132"/>
    </location>
</feature>
<keyword evidence="3" id="KW-0238">DNA-binding</keyword>
<reference evidence="8 9" key="1">
    <citation type="submission" date="2022-03" db="EMBL/GenBank/DDBJ databases">
        <title>A chromosomal length assembly of Cordylochernes scorpioides.</title>
        <authorList>
            <person name="Zeh D."/>
            <person name="Zeh J."/>
        </authorList>
    </citation>
    <scope>NUCLEOTIDE SEQUENCE [LARGE SCALE GENOMIC DNA]</scope>
    <source>
        <strain evidence="8">IN4F17</strain>
        <tissue evidence="8">Whole Body</tissue>
    </source>
</reference>
<proteinExistence type="predicted"/>
<dbReference type="InterPro" id="IPR001827">
    <property type="entry name" value="Homeobox_Antennapedia_CS"/>
</dbReference>
<accession>A0ABY6LU00</accession>
<feature type="region of interest" description="Disordered" evidence="6">
    <location>
        <begin position="118"/>
        <end position="179"/>
    </location>
</feature>
<dbReference type="EMBL" id="CP092886">
    <property type="protein sequence ID" value="UYV83796.1"/>
    <property type="molecule type" value="Genomic_DNA"/>
</dbReference>
<feature type="compositionally biased region" description="Low complexity" evidence="6">
    <location>
        <begin position="133"/>
        <end position="154"/>
    </location>
</feature>
<comment type="subcellular location">
    <subcellularLocation>
        <location evidence="1">Nucleus</location>
    </subcellularLocation>
</comment>
<keyword evidence="4" id="KW-0371">Homeobox</keyword>
<evidence type="ECO:0000256" key="4">
    <source>
        <dbReference type="ARBA" id="ARBA00023155"/>
    </source>
</evidence>
<keyword evidence="5" id="KW-0539">Nucleus</keyword>
<protein>
    <submittedName>
        <fullName evidence="8">HOXC4</fullName>
    </submittedName>
</protein>
<dbReference type="InterPro" id="IPR050609">
    <property type="entry name" value="Antp_homeobox_Deformed_sf"/>
</dbReference>
<evidence type="ECO:0000256" key="6">
    <source>
        <dbReference type="SAM" id="MobiDB-lite"/>
    </source>
</evidence>
<dbReference type="PANTHER" id="PTHR45771">
    <property type="entry name" value="HOMEOTIC PROTEIN DEFORMED"/>
    <property type="match status" value="1"/>
</dbReference>
<evidence type="ECO:0000313" key="8">
    <source>
        <dbReference type="EMBL" id="UYV83797.1"/>
    </source>
</evidence>
<name>A0ABY6LU00_9ARAC</name>
<dbReference type="PROSITE" id="PS00032">
    <property type="entry name" value="ANTENNAPEDIA"/>
    <property type="match status" value="1"/>
</dbReference>
<evidence type="ECO:0000256" key="3">
    <source>
        <dbReference type="ARBA" id="ARBA00023125"/>
    </source>
</evidence>
<evidence type="ECO:0000256" key="1">
    <source>
        <dbReference type="ARBA" id="ARBA00004123"/>
    </source>
</evidence>
<sequence length="219" mass="22779">MLISAAGRSLGTDKRQPQRKIISIQFTQKLMIMSSFLMNSPAYVDPKFPPSEEYSQASYIPTHGGATEYYGPPPPQAPYPYVYAVNNPLTAAAGYGAQENGVYGGDAHYYQHSCSMGGPPASLGPPRGPPRPDAASPPGLLASHRSPGSSPASPGGLGPPRPALHNSPSPDCAVSTGGGGGGQPVIYPWMKKAHIGSGGFHVGSQQIVLSRDKNCPRAV</sequence>
<evidence type="ECO:0000256" key="5">
    <source>
        <dbReference type="ARBA" id="ARBA00023242"/>
    </source>
</evidence>
<evidence type="ECO:0000256" key="2">
    <source>
        <dbReference type="ARBA" id="ARBA00022473"/>
    </source>
</evidence>
<keyword evidence="9" id="KW-1185">Reference proteome</keyword>
<dbReference type="PANTHER" id="PTHR45771:SF6">
    <property type="entry name" value="HOMEOTIC PROTEIN SEX COMBS REDUCED"/>
    <property type="match status" value="1"/>
</dbReference>
<dbReference type="Proteomes" id="UP001235939">
    <property type="component" value="Chromosome X"/>
</dbReference>
<keyword evidence="2" id="KW-0217">Developmental protein</keyword>
<evidence type="ECO:0000313" key="7">
    <source>
        <dbReference type="EMBL" id="UYV83796.1"/>
    </source>
</evidence>
<evidence type="ECO:0000313" key="9">
    <source>
        <dbReference type="Proteomes" id="UP001235939"/>
    </source>
</evidence>
<gene>
    <name evidence="7" type="ORF">LAZ67_X000157</name>
    <name evidence="8" type="ORF">LAZ67_X000159</name>
</gene>